<accession>A0ABQ8E1S1</accession>
<evidence type="ECO:0000313" key="2">
    <source>
        <dbReference type="EMBL" id="KAH0935564.1"/>
    </source>
</evidence>
<keyword evidence="3" id="KW-1185">Reference proteome</keyword>
<feature type="region of interest" description="Disordered" evidence="1">
    <location>
        <begin position="185"/>
        <end position="225"/>
    </location>
</feature>
<name>A0ABQ8E1S1_BRANA</name>
<comment type="caution">
    <text evidence="2">The sequence shown here is derived from an EMBL/GenBank/DDBJ whole genome shotgun (WGS) entry which is preliminary data.</text>
</comment>
<evidence type="ECO:0000256" key="1">
    <source>
        <dbReference type="SAM" id="MobiDB-lite"/>
    </source>
</evidence>
<reference evidence="2 3" key="1">
    <citation type="submission" date="2021-05" db="EMBL/GenBank/DDBJ databases">
        <title>Genome Assembly of Synthetic Allotetraploid Brassica napus Reveals Homoeologous Exchanges between Subgenomes.</title>
        <authorList>
            <person name="Davis J.T."/>
        </authorList>
    </citation>
    <scope>NUCLEOTIDE SEQUENCE [LARGE SCALE GENOMIC DNA]</scope>
    <source>
        <strain evidence="3">cv. Da-Ae</strain>
        <tissue evidence="2">Seedling</tissue>
    </source>
</reference>
<protein>
    <submittedName>
        <fullName evidence="2">Uncharacterized protein</fullName>
    </submittedName>
</protein>
<dbReference type="PANTHER" id="PTHR31798:SF10">
    <property type="entry name" value="OS02G0822000 PROTEIN"/>
    <property type="match status" value="1"/>
</dbReference>
<proteinExistence type="predicted"/>
<organism evidence="2 3">
    <name type="scientific">Brassica napus</name>
    <name type="common">Rape</name>
    <dbReference type="NCBI Taxonomy" id="3708"/>
    <lineage>
        <taxon>Eukaryota</taxon>
        <taxon>Viridiplantae</taxon>
        <taxon>Streptophyta</taxon>
        <taxon>Embryophyta</taxon>
        <taxon>Tracheophyta</taxon>
        <taxon>Spermatophyta</taxon>
        <taxon>Magnoliopsida</taxon>
        <taxon>eudicotyledons</taxon>
        <taxon>Gunneridae</taxon>
        <taxon>Pentapetalae</taxon>
        <taxon>rosids</taxon>
        <taxon>malvids</taxon>
        <taxon>Brassicales</taxon>
        <taxon>Brassicaceae</taxon>
        <taxon>Brassiceae</taxon>
        <taxon>Brassica</taxon>
    </lineage>
</organism>
<evidence type="ECO:0000313" key="3">
    <source>
        <dbReference type="Proteomes" id="UP000824890"/>
    </source>
</evidence>
<feature type="compositionally biased region" description="Polar residues" evidence="1">
    <location>
        <begin position="197"/>
        <end position="206"/>
    </location>
</feature>
<sequence length="493" mass="53595">MRNLNNNVDTVSAAASAIFSSSESRLQSSRVQNCCVLICQRFPTGDLNYILCLFEVLYRLWFCPKLIKNLVFFFLEIHQKKKWGSCWSLYWCFKSQKNNKRIGHAVLVPEPVASGSAPVAPVQNSSSNSTSMFLPFMAPPSSPASFLQSGPPSMSHTPHGLLSLPVNTYSLNEPSSAFEIGPYAHETQPVTPPVDSAYTTRPSTAPFTPPPESGQMSSATPSSPEVPFAQLLTSSLERARRNSGGMDQQFSAAHYEFQSHQVYPGSPGGSLISPGSGTSSPYPGKCSIIEFRVGEAPKFLGFEHFTARKWGSRFGSGSITPAGPGSRLGSGALTPDGGGGFGLGSNGAEMVSRMGSGNLTSLEGTVFGYSDHGSSWNDEALTVGHRVSFEVTGEDLARCFASKLNRAGFDDQRDTYEAVSPTMRWSDKTWGETESHKLRTFSLGSSKEFKFDNTEEMVRTEWWSNEKVMREGDNNSPGNSWSFFPVLRSGGFS</sequence>
<dbReference type="InterPro" id="IPR040420">
    <property type="entry name" value="At1g76660-like"/>
</dbReference>
<dbReference type="EMBL" id="JAGKQM010000003">
    <property type="protein sequence ID" value="KAH0935564.1"/>
    <property type="molecule type" value="Genomic_DNA"/>
</dbReference>
<feature type="compositionally biased region" description="Polar residues" evidence="1">
    <location>
        <begin position="214"/>
        <end position="223"/>
    </location>
</feature>
<gene>
    <name evidence="2" type="ORF">HID58_012681</name>
</gene>
<dbReference type="Proteomes" id="UP000824890">
    <property type="component" value="Unassembled WGS sequence"/>
</dbReference>
<dbReference type="PANTHER" id="PTHR31798">
    <property type="entry name" value="HYDROXYPROLINE-RICH GLYCOPROTEIN-LIKE"/>
    <property type="match status" value="1"/>
</dbReference>